<evidence type="ECO:0000313" key="3">
    <source>
        <dbReference type="Proteomes" id="UP000007797"/>
    </source>
</evidence>
<feature type="compositionally biased region" description="Low complexity" evidence="1">
    <location>
        <begin position="494"/>
        <end position="509"/>
    </location>
</feature>
<evidence type="ECO:0000313" key="2">
    <source>
        <dbReference type="EMBL" id="EGG14785.1"/>
    </source>
</evidence>
<accession>F4QB13</accession>
<feature type="region of interest" description="Disordered" evidence="1">
    <location>
        <begin position="423"/>
        <end position="459"/>
    </location>
</feature>
<proteinExistence type="predicted"/>
<feature type="compositionally biased region" description="Low complexity" evidence="1">
    <location>
        <begin position="430"/>
        <end position="450"/>
    </location>
</feature>
<evidence type="ECO:0000256" key="1">
    <source>
        <dbReference type="SAM" id="MobiDB-lite"/>
    </source>
</evidence>
<keyword evidence="3" id="KW-1185">Reference proteome</keyword>
<dbReference type="RefSeq" id="XP_004351301.1">
    <property type="nucleotide sequence ID" value="XM_004351249.1"/>
</dbReference>
<dbReference type="PANTHER" id="PTHR37844:SF1">
    <property type="entry name" value="CALCINEURIN-LIKE PHOSPHOESTERASE DOMAIN-CONTAINING PROTEIN"/>
    <property type="match status" value="1"/>
</dbReference>
<dbReference type="EMBL" id="GL883027">
    <property type="protein sequence ID" value="EGG14785.1"/>
    <property type="molecule type" value="Genomic_DNA"/>
</dbReference>
<dbReference type="OrthoDB" id="550558at2759"/>
<dbReference type="AlphaFoldDB" id="F4QB13"/>
<protein>
    <recommendedName>
        <fullName evidence="4">Calcineurin-like phosphoesterase domain-containing protein</fullName>
    </recommendedName>
</protein>
<feature type="region of interest" description="Disordered" evidence="1">
    <location>
        <begin position="336"/>
        <end position="365"/>
    </location>
</feature>
<dbReference type="Proteomes" id="UP000007797">
    <property type="component" value="Unassembled WGS sequence"/>
</dbReference>
<dbReference type="GeneID" id="14866747"/>
<organism evidence="2 3">
    <name type="scientific">Cavenderia fasciculata</name>
    <name type="common">Slime mold</name>
    <name type="synonym">Dictyostelium fasciculatum</name>
    <dbReference type="NCBI Taxonomy" id="261658"/>
    <lineage>
        <taxon>Eukaryota</taxon>
        <taxon>Amoebozoa</taxon>
        <taxon>Evosea</taxon>
        <taxon>Eumycetozoa</taxon>
        <taxon>Dictyostelia</taxon>
        <taxon>Acytosteliales</taxon>
        <taxon>Cavenderiaceae</taxon>
        <taxon>Cavenderia</taxon>
    </lineage>
</organism>
<dbReference type="KEGG" id="dfa:DFA_10658"/>
<dbReference type="PANTHER" id="PTHR37844">
    <property type="entry name" value="SER/THR PROTEIN PHOSPHATASE SUPERFAMILY (AFU_ORTHOLOGUE AFUA_1G14840)"/>
    <property type="match status" value="1"/>
</dbReference>
<sequence length="522" mass="58936">MIHFYILSDLYLDDTNQSGIVDERLLNLSNQDGDNIVLVLAGNIGVIRTKGDNIIDTESPLYKWLDAVIRIKSINRIYYLPGPLEYSSKYKGATGTTTIGGTTSMQTINKAMHQSQWFTSKKLVWMQNKTIDVGKSFKLVGCTMWPQIPSSFKEPVAFKGFDYRYICPSSDEPCGHSYMMSNQKEWSKDDIKWINDTVKSIVNESSSSSLSLSLTNSDSDNECSIIMLTHYSPSIDTSISPELPYKKSLSICSDLRFDSFMSYYGDYIKYWCYGHTGANPSHNLVNDQVHLVSNQQFDGSAFNGNTNSTSHSPINTFSLNKPFFSIPGHLEKLNDQQGQEKETTNDNNINNGFKLPTLPASKTTTSTTNQFKLPVVDNQDKLKNNNNNNNGNQVLDSISDLLSKPMSEEERTKQLTMLMMKGNQNDNDDLNNNSNSKFFGKSSAPKNIELNNKKDNNNNHQPKVFTAEMFENDFADDDESDDIFSTTPKRSIDETTTTPTTTTNINIDNNNKEEKKKKKFKF</sequence>
<reference evidence="3" key="1">
    <citation type="journal article" date="2011" name="Genome Res.">
        <title>Phylogeny-wide analysis of social amoeba genomes highlights ancient origins for complex intercellular communication.</title>
        <authorList>
            <person name="Heidel A.J."/>
            <person name="Lawal H.M."/>
            <person name="Felder M."/>
            <person name="Schilde C."/>
            <person name="Helps N.R."/>
            <person name="Tunggal B."/>
            <person name="Rivero F."/>
            <person name="John U."/>
            <person name="Schleicher M."/>
            <person name="Eichinger L."/>
            <person name="Platzer M."/>
            <person name="Noegel A.A."/>
            <person name="Schaap P."/>
            <person name="Gloeckner G."/>
        </authorList>
    </citation>
    <scope>NUCLEOTIDE SEQUENCE [LARGE SCALE GENOMIC DNA]</scope>
    <source>
        <strain evidence="3">SH3</strain>
    </source>
</reference>
<name>F4QB13_CACFS</name>
<evidence type="ECO:0008006" key="4">
    <source>
        <dbReference type="Google" id="ProtNLM"/>
    </source>
</evidence>
<feature type="compositionally biased region" description="Low complexity" evidence="1">
    <location>
        <begin position="354"/>
        <end position="365"/>
    </location>
</feature>
<gene>
    <name evidence="2" type="ORF">DFA_10658</name>
</gene>
<feature type="region of interest" description="Disordered" evidence="1">
    <location>
        <begin position="484"/>
        <end position="522"/>
    </location>
</feature>